<dbReference type="GO" id="GO:0071731">
    <property type="term" value="P:response to nitric oxide"/>
    <property type="evidence" value="ECO:0007669"/>
    <property type="project" value="TreeGrafter"/>
</dbReference>
<dbReference type="Pfam" id="PF06974">
    <property type="entry name" value="WS_DGAT_C"/>
    <property type="match status" value="1"/>
</dbReference>
<evidence type="ECO:0000313" key="14">
    <source>
        <dbReference type="Proteomes" id="UP000002218"/>
    </source>
</evidence>
<accession>C8XA76</accession>
<gene>
    <name evidence="13" type="ordered locus">Namu_5003</name>
</gene>
<keyword evidence="9" id="KW-0012">Acyltransferase</keyword>
<dbReference type="GO" id="GO:0051701">
    <property type="term" value="P:biological process involved in interaction with host"/>
    <property type="evidence" value="ECO:0007669"/>
    <property type="project" value="TreeGrafter"/>
</dbReference>
<evidence type="ECO:0000256" key="10">
    <source>
        <dbReference type="ARBA" id="ARBA00048109"/>
    </source>
</evidence>
<evidence type="ECO:0000256" key="8">
    <source>
        <dbReference type="ARBA" id="ARBA00023098"/>
    </source>
</evidence>
<sequence>MTTDRAAGRPAVPSPDELNRKAWAAAGQWGLDGSMSELETLMWRSERHPELSSTIVAMMLLDTEPEWDRLRGAHEWAVELIRRTRERVQEPILPVGPPVWVQDTSFDLDNHLRRVRLDAPGDQATLLAYVERFALAPLNRRRPLWEAVLVEGLADGRAAYLLKLHHSVTDGLGGIQLLSLVQSRTREHTADKPSSAVGTSTGPVNPAVLATRQLAARLGQTPDLLMRSLKFGGTVLSDPLQAGEEAVRFSASLRRMLPPPPAAPSPLFRGRTGRNWRFATLECRFKDLRAAAKQASGSVNDAYIAALLGGLRRYHERHGTSVESLPMAMPVSLRRGDDPMGGNKFAGALLAGPVGVSDPVERIAVIRGLVLTLRTEPALDSFGLFAPLVNLLPSSVGAAAWRLGSSADMSASNVPGLPFESYLAGAQVQRIFAFGPLPGVAIMVAMTTHAGTCCLGFNVDGDAVEDLSVLMECFQQGLDEVLAIAR</sequence>
<evidence type="ECO:0000256" key="5">
    <source>
        <dbReference type="ARBA" id="ARBA00022516"/>
    </source>
</evidence>
<dbReference type="PANTHER" id="PTHR31650">
    <property type="entry name" value="O-ACYLTRANSFERASE (WSD1-LIKE) FAMILY PROTEIN"/>
    <property type="match status" value="1"/>
</dbReference>
<dbReference type="PANTHER" id="PTHR31650:SF1">
    <property type="entry name" value="WAX ESTER SYNTHASE_DIACYLGLYCEROL ACYLTRANSFERASE 4-RELATED"/>
    <property type="match status" value="1"/>
</dbReference>
<evidence type="ECO:0000256" key="6">
    <source>
        <dbReference type="ARBA" id="ARBA00022679"/>
    </source>
</evidence>
<proteinExistence type="inferred from homology"/>
<comment type="pathway">
    <text evidence="2">Lipid metabolism.</text>
</comment>
<comment type="catalytic activity">
    <reaction evidence="10">
        <text>an acyl-CoA + a 1,2-diacyl-sn-glycerol = a triacyl-sn-glycerol + CoA</text>
        <dbReference type="Rhea" id="RHEA:10868"/>
        <dbReference type="ChEBI" id="CHEBI:17815"/>
        <dbReference type="ChEBI" id="CHEBI:57287"/>
        <dbReference type="ChEBI" id="CHEBI:58342"/>
        <dbReference type="ChEBI" id="CHEBI:64615"/>
        <dbReference type="EC" id="2.3.1.20"/>
    </reaction>
</comment>
<dbReference type="GO" id="GO:0019432">
    <property type="term" value="P:triglyceride biosynthetic process"/>
    <property type="evidence" value="ECO:0007669"/>
    <property type="project" value="UniProtKB-UniPathway"/>
</dbReference>
<dbReference type="InParanoid" id="C8XA76"/>
<dbReference type="OrthoDB" id="9810950at2"/>
<keyword evidence="8" id="KW-0443">Lipid metabolism</keyword>
<keyword evidence="6" id="KW-0808">Transferase</keyword>
<dbReference type="GO" id="GO:0004144">
    <property type="term" value="F:diacylglycerol O-acyltransferase activity"/>
    <property type="evidence" value="ECO:0007669"/>
    <property type="project" value="UniProtKB-EC"/>
</dbReference>
<evidence type="ECO:0000259" key="11">
    <source>
        <dbReference type="Pfam" id="PF03007"/>
    </source>
</evidence>
<evidence type="ECO:0000256" key="7">
    <source>
        <dbReference type="ARBA" id="ARBA00022798"/>
    </source>
</evidence>
<keyword evidence="14" id="KW-1185">Reference proteome</keyword>
<protein>
    <recommendedName>
        <fullName evidence="4">diacylglycerol O-acyltransferase</fullName>
        <ecNumber evidence="4">2.3.1.20</ecNumber>
    </recommendedName>
</protein>
<keyword evidence="5" id="KW-0444">Lipid biosynthesis</keyword>
<dbReference type="Proteomes" id="UP000002218">
    <property type="component" value="Chromosome"/>
</dbReference>
<dbReference type="RefSeq" id="WP_015750084.1">
    <property type="nucleotide sequence ID" value="NC_013235.1"/>
</dbReference>
<evidence type="ECO:0000256" key="9">
    <source>
        <dbReference type="ARBA" id="ARBA00023315"/>
    </source>
</evidence>
<keyword evidence="7" id="KW-0319">Glycerol metabolism</keyword>
<dbReference type="GO" id="GO:0006071">
    <property type="term" value="P:glycerol metabolic process"/>
    <property type="evidence" value="ECO:0007669"/>
    <property type="project" value="UniProtKB-KW"/>
</dbReference>
<dbReference type="Gene3D" id="3.30.559.10">
    <property type="entry name" value="Chloramphenicol acetyltransferase-like domain"/>
    <property type="match status" value="1"/>
</dbReference>
<evidence type="ECO:0000256" key="2">
    <source>
        <dbReference type="ARBA" id="ARBA00005189"/>
    </source>
</evidence>
<dbReference type="SUPFAM" id="SSF52777">
    <property type="entry name" value="CoA-dependent acyltransferases"/>
    <property type="match status" value="1"/>
</dbReference>
<organism evidence="13 14">
    <name type="scientific">Nakamurella multipartita (strain ATCC 700099 / DSM 44233 / CIP 104796 / JCM 9543 / NBRC 105858 / Y-104)</name>
    <name type="common">Microsphaera multipartita</name>
    <dbReference type="NCBI Taxonomy" id="479431"/>
    <lineage>
        <taxon>Bacteria</taxon>
        <taxon>Bacillati</taxon>
        <taxon>Actinomycetota</taxon>
        <taxon>Actinomycetes</taxon>
        <taxon>Nakamurellales</taxon>
        <taxon>Nakamurellaceae</taxon>
        <taxon>Nakamurella</taxon>
    </lineage>
</organism>
<dbReference type="Pfam" id="PF03007">
    <property type="entry name" value="WS_DGAT_cat"/>
    <property type="match status" value="1"/>
</dbReference>
<dbReference type="EC" id="2.3.1.20" evidence="4"/>
<dbReference type="EMBL" id="CP001737">
    <property type="protein sequence ID" value="ACV81276.1"/>
    <property type="molecule type" value="Genomic_DNA"/>
</dbReference>
<comment type="pathway">
    <text evidence="1">Glycerolipid metabolism; triacylglycerol biosynthesis.</text>
</comment>
<evidence type="ECO:0000256" key="3">
    <source>
        <dbReference type="ARBA" id="ARBA00009587"/>
    </source>
</evidence>
<comment type="similarity">
    <text evidence="3">Belongs to the long-chain O-acyltransferase family.</text>
</comment>
<dbReference type="GO" id="GO:0001666">
    <property type="term" value="P:response to hypoxia"/>
    <property type="evidence" value="ECO:0007669"/>
    <property type="project" value="TreeGrafter"/>
</dbReference>
<feature type="domain" description="O-acyltransferase WSD1 C-terminal" evidence="12">
    <location>
        <begin position="342"/>
        <end position="480"/>
    </location>
</feature>
<dbReference type="STRING" id="479431.Namu_5003"/>
<dbReference type="AlphaFoldDB" id="C8XA76"/>
<dbReference type="InterPro" id="IPR009721">
    <property type="entry name" value="O-acyltransferase_WSD1_C"/>
</dbReference>
<evidence type="ECO:0000313" key="13">
    <source>
        <dbReference type="EMBL" id="ACV81276.1"/>
    </source>
</evidence>
<dbReference type="InterPro" id="IPR045034">
    <property type="entry name" value="O-acyltransferase_WSD1-like"/>
</dbReference>
<evidence type="ECO:0000256" key="1">
    <source>
        <dbReference type="ARBA" id="ARBA00004771"/>
    </source>
</evidence>
<name>C8XA76_NAKMY</name>
<dbReference type="eggNOG" id="COG1020">
    <property type="taxonomic scope" value="Bacteria"/>
</dbReference>
<dbReference type="UniPathway" id="UPA00282"/>
<evidence type="ECO:0000256" key="4">
    <source>
        <dbReference type="ARBA" id="ARBA00013244"/>
    </source>
</evidence>
<feature type="domain" description="O-acyltransferase WSD1-like N-terminal" evidence="11">
    <location>
        <begin position="36"/>
        <end position="303"/>
    </location>
</feature>
<dbReference type="InterPro" id="IPR004255">
    <property type="entry name" value="O-acyltransferase_WSD1_N"/>
</dbReference>
<dbReference type="HOGENOM" id="CLU_024186_2_0_11"/>
<dbReference type="GO" id="GO:0005886">
    <property type="term" value="C:plasma membrane"/>
    <property type="evidence" value="ECO:0007669"/>
    <property type="project" value="TreeGrafter"/>
</dbReference>
<dbReference type="KEGG" id="nml:Namu_5003"/>
<reference evidence="13 14" key="2">
    <citation type="journal article" date="2010" name="Stand. Genomic Sci.">
        <title>Complete genome sequence of Nakamurella multipartita type strain (Y-104).</title>
        <authorList>
            <person name="Tice H."/>
            <person name="Mayilraj S."/>
            <person name="Sims D."/>
            <person name="Lapidus A."/>
            <person name="Nolan M."/>
            <person name="Lucas S."/>
            <person name="Glavina Del Rio T."/>
            <person name="Copeland A."/>
            <person name="Cheng J.F."/>
            <person name="Meincke L."/>
            <person name="Bruce D."/>
            <person name="Goodwin L."/>
            <person name="Pitluck S."/>
            <person name="Ivanova N."/>
            <person name="Mavromatis K."/>
            <person name="Ovchinnikova G."/>
            <person name="Pati A."/>
            <person name="Chen A."/>
            <person name="Palaniappan K."/>
            <person name="Land M."/>
            <person name="Hauser L."/>
            <person name="Chang Y.J."/>
            <person name="Jeffries C.D."/>
            <person name="Detter J.C."/>
            <person name="Brettin T."/>
            <person name="Rohde M."/>
            <person name="Goker M."/>
            <person name="Bristow J."/>
            <person name="Eisen J.A."/>
            <person name="Markowitz V."/>
            <person name="Hugenholtz P."/>
            <person name="Kyrpides N.C."/>
            <person name="Klenk H.P."/>
            <person name="Chen F."/>
        </authorList>
    </citation>
    <scope>NUCLEOTIDE SEQUENCE [LARGE SCALE GENOMIC DNA]</scope>
    <source>
        <strain evidence="14">ATCC 700099 / DSM 44233 / CIP 104796 / JCM 9543 / NBRC 105858 / Y-104</strain>
    </source>
</reference>
<evidence type="ECO:0000259" key="12">
    <source>
        <dbReference type="Pfam" id="PF06974"/>
    </source>
</evidence>
<reference evidence="14" key="1">
    <citation type="submission" date="2009-09" db="EMBL/GenBank/DDBJ databases">
        <title>The complete genome of Nakamurella multipartita DSM 44233.</title>
        <authorList>
            <consortium name="US DOE Joint Genome Institute (JGI-PGF)"/>
            <person name="Lucas S."/>
            <person name="Copeland A."/>
            <person name="Lapidus A."/>
            <person name="Glavina del Rio T."/>
            <person name="Dalin E."/>
            <person name="Tice H."/>
            <person name="Bruce D."/>
            <person name="Goodwin L."/>
            <person name="Pitluck S."/>
            <person name="Kyrpides N."/>
            <person name="Mavromatis K."/>
            <person name="Ivanova N."/>
            <person name="Ovchinnikova G."/>
            <person name="Sims D."/>
            <person name="Meincke L."/>
            <person name="Brettin T."/>
            <person name="Detter J.C."/>
            <person name="Han C."/>
            <person name="Larimer F."/>
            <person name="Land M."/>
            <person name="Hauser L."/>
            <person name="Markowitz V."/>
            <person name="Cheng J.-F."/>
            <person name="Hugenholtz P."/>
            <person name="Woyke T."/>
            <person name="Wu D."/>
            <person name="Klenk H.-P."/>
            <person name="Eisen J.A."/>
        </authorList>
    </citation>
    <scope>NUCLEOTIDE SEQUENCE [LARGE SCALE GENOMIC DNA]</scope>
    <source>
        <strain evidence="14">ATCC 700099 / DSM 44233 / CIP 104796 / JCM 9543 / NBRC 105858 / Y-104</strain>
    </source>
</reference>
<dbReference type="InterPro" id="IPR023213">
    <property type="entry name" value="CAT-like_dom_sf"/>
</dbReference>